<dbReference type="KEGG" id="nst:Nstercoris_00136"/>
<dbReference type="SUPFAM" id="SSF54913">
    <property type="entry name" value="GlnB-like"/>
    <property type="match status" value="1"/>
</dbReference>
<protein>
    <submittedName>
        <fullName evidence="2">Uncharacterized protein</fullName>
    </submittedName>
</protein>
<dbReference type="Proteomes" id="UP000316473">
    <property type="component" value="Chromosome"/>
</dbReference>
<reference evidence="2 3" key="1">
    <citation type="submission" date="2019-06" db="EMBL/GenBank/DDBJ databases">
        <title>Nitrosomonas stercoris KYUHI-S whole genome shotgun sequence.</title>
        <authorList>
            <person name="Nakagawa T."/>
            <person name="Tsuchiya Y."/>
            <person name="Takahashi R."/>
        </authorList>
    </citation>
    <scope>NUCLEOTIDE SEQUENCE [LARGE SCALE GENOMIC DNA]</scope>
    <source>
        <strain evidence="2 3">KYUHI-S</strain>
    </source>
</reference>
<organism evidence="2 3">
    <name type="scientific">Nitrosomonas stercoris</name>
    <dbReference type="NCBI Taxonomy" id="1444684"/>
    <lineage>
        <taxon>Bacteria</taxon>
        <taxon>Pseudomonadati</taxon>
        <taxon>Pseudomonadota</taxon>
        <taxon>Betaproteobacteria</taxon>
        <taxon>Nitrosomonadales</taxon>
        <taxon>Nitrosomonadaceae</taxon>
        <taxon>Nitrosomonas</taxon>
    </lineage>
</organism>
<dbReference type="AlphaFoldDB" id="A0A4Y1YII8"/>
<accession>A0A4Y1YII8</accession>
<name>A0A4Y1YII8_9PROT</name>
<dbReference type="InterPro" id="IPR011322">
    <property type="entry name" value="N-reg_PII-like_a/b"/>
</dbReference>
<dbReference type="InterPro" id="IPR003793">
    <property type="entry name" value="UPF0166"/>
</dbReference>
<proteinExistence type="inferred from homology"/>
<evidence type="ECO:0000313" key="2">
    <source>
        <dbReference type="EMBL" id="BBL33910.1"/>
    </source>
</evidence>
<gene>
    <name evidence="2" type="ORF">Nstercoris_00136</name>
</gene>
<evidence type="ECO:0000256" key="1">
    <source>
        <dbReference type="ARBA" id="ARBA00010554"/>
    </source>
</evidence>
<evidence type="ECO:0000313" key="3">
    <source>
        <dbReference type="Proteomes" id="UP000316473"/>
    </source>
</evidence>
<dbReference type="EMBL" id="AP019755">
    <property type="protein sequence ID" value="BBL33910.1"/>
    <property type="molecule type" value="Genomic_DNA"/>
</dbReference>
<dbReference type="Pfam" id="PF02641">
    <property type="entry name" value="DUF190"/>
    <property type="match status" value="1"/>
</dbReference>
<comment type="similarity">
    <text evidence="1">Belongs to the UPF0166 family.</text>
</comment>
<sequence length="113" mass="12799">MRGYQLTFFTQQNRTHGGQLLSEWLIQVARDLGIGGATMFAAAEGYGRDRKLHAAHFFELADQPMEVTMAVSVTESQRLFQKLHEEKLNIFCVKTPIEFGMTDDLMEGRSGNE</sequence>
<dbReference type="Gene3D" id="3.30.70.120">
    <property type="match status" value="1"/>
</dbReference>
<keyword evidence="3" id="KW-1185">Reference proteome</keyword>
<dbReference type="InterPro" id="IPR015867">
    <property type="entry name" value="N-reg_PII/ATP_PRibTrfase_C"/>
</dbReference>